<dbReference type="Proteomes" id="UP001295684">
    <property type="component" value="Unassembled WGS sequence"/>
</dbReference>
<dbReference type="EMBL" id="CAMPGE010020389">
    <property type="protein sequence ID" value="CAI2378640.1"/>
    <property type="molecule type" value="Genomic_DNA"/>
</dbReference>
<keyword evidence="1" id="KW-0732">Signal</keyword>
<dbReference type="AlphaFoldDB" id="A0AAD1XUV5"/>
<organism evidence="2 3">
    <name type="scientific">Euplotes crassus</name>
    <dbReference type="NCBI Taxonomy" id="5936"/>
    <lineage>
        <taxon>Eukaryota</taxon>
        <taxon>Sar</taxon>
        <taxon>Alveolata</taxon>
        <taxon>Ciliophora</taxon>
        <taxon>Intramacronucleata</taxon>
        <taxon>Spirotrichea</taxon>
        <taxon>Hypotrichia</taxon>
        <taxon>Euplotida</taxon>
        <taxon>Euplotidae</taxon>
        <taxon>Moneuplotes</taxon>
    </lineage>
</organism>
<feature type="chain" id="PRO_5042114630" evidence="1">
    <location>
        <begin position="19"/>
        <end position="202"/>
    </location>
</feature>
<evidence type="ECO:0000313" key="2">
    <source>
        <dbReference type="EMBL" id="CAI2378640.1"/>
    </source>
</evidence>
<gene>
    <name evidence="2" type="ORF">ECRASSUSDP1_LOCUS20038</name>
</gene>
<name>A0AAD1XUV5_EUPCR</name>
<evidence type="ECO:0000313" key="3">
    <source>
        <dbReference type="Proteomes" id="UP001295684"/>
    </source>
</evidence>
<sequence>MKLFVIAVLTFAIVSASADVAQLIKNTKHSLGDYDAISIEGETTSPTGVDSSFYLRFDEGNNIFSYTLGFVDTAFGKFTNLTYAWNFNTEKSYIHTTGDDFCMDDEFERPYGSDYQTFAQWAMDFYTDHSTREYTKIDGVMHVIEHTLYNEENDIYITAPEETYDADRVYGIFQGDDLDVKVTKVDFQATFTVADHIPSACP</sequence>
<reference evidence="2" key="1">
    <citation type="submission" date="2023-07" db="EMBL/GenBank/DDBJ databases">
        <authorList>
            <consortium name="AG Swart"/>
            <person name="Singh M."/>
            <person name="Singh A."/>
            <person name="Seah K."/>
            <person name="Emmerich C."/>
        </authorList>
    </citation>
    <scope>NUCLEOTIDE SEQUENCE</scope>
    <source>
        <strain evidence="2">DP1</strain>
    </source>
</reference>
<keyword evidence="3" id="KW-1185">Reference proteome</keyword>
<protein>
    <submittedName>
        <fullName evidence="2">Uncharacterized protein</fullName>
    </submittedName>
</protein>
<comment type="caution">
    <text evidence="2">The sequence shown here is derived from an EMBL/GenBank/DDBJ whole genome shotgun (WGS) entry which is preliminary data.</text>
</comment>
<proteinExistence type="predicted"/>
<feature type="signal peptide" evidence="1">
    <location>
        <begin position="1"/>
        <end position="18"/>
    </location>
</feature>
<evidence type="ECO:0000256" key="1">
    <source>
        <dbReference type="SAM" id="SignalP"/>
    </source>
</evidence>
<accession>A0AAD1XUV5</accession>